<dbReference type="InterPro" id="IPR052766">
    <property type="entry name" value="S41A_metabolite_peptidase"/>
</dbReference>
<sequence>MRILEVVNKTLAFHTSTNYQIQAPPPFDNDVHEDLHQSVARISAQEYQSEFGFHVDLFTTFKRVNDGHCVVINYCYDSLYISYLPTPLVLLTEADGRSQNVYIAPEAFKIATAEFGSEVEYWQNALPGKLYGQLESLSGARVLLIDGEDPWVAVNKNAKVTGSYQAFGTRQNSFFSTYYRGDKGWMYSMGNFAQQIHPLKDEVTLTIRRVNSRTIDVVTLPYRSRLGSSAKNFTDMPSWRARNCIATPGTNGVDIYDHSHSASIESQEPNPITVFQQQPSVSVEDTRRNPMNVILDGTPLSDIDLPEVLTPSEESLNSSYSVAQFYQLESDNETGVLALGSFSARNFSLFQSSLLNGLQELKELGAKKLIVDVTNNGGGYICIAHIVGPKSTSEPQAGLDSATRAGPLTQLIVQKIAEGGDPEELLEYNGVQWTNASHVRFENGTNWLKPLDKRVVNGHPDPFSQRLGQECQPFAMDPPEKALFEPQNVVIVSNGRCASSCSLFSITMSKLEGAKTVVVGGKQDVPQQYCGTVGGQSTSFSMIDTEIKSTGLKNHTLAPPDLLANVVQGITWRLGFGLGKHSEVPEEWLDHPANISLPLTTETVNNPMAIWTEVSRVAFEK</sequence>
<evidence type="ECO:0000313" key="2">
    <source>
        <dbReference type="Proteomes" id="UP001465976"/>
    </source>
</evidence>
<protein>
    <recommendedName>
        <fullName evidence="3">Tail specific protease domain-containing protein</fullName>
    </recommendedName>
</protein>
<proteinExistence type="predicted"/>
<evidence type="ECO:0000313" key="1">
    <source>
        <dbReference type="EMBL" id="KAL0578755.1"/>
    </source>
</evidence>
<dbReference type="InterPro" id="IPR029045">
    <property type="entry name" value="ClpP/crotonase-like_dom_sf"/>
</dbReference>
<gene>
    <name evidence="1" type="ORF">V5O48_003253</name>
</gene>
<organism evidence="1 2">
    <name type="scientific">Marasmius crinis-equi</name>
    <dbReference type="NCBI Taxonomy" id="585013"/>
    <lineage>
        <taxon>Eukaryota</taxon>
        <taxon>Fungi</taxon>
        <taxon>Dikarya</taxon>
        <taxon>Basidiomycota</taxon>
        <taxon>Agaricomycotina</taxon>
        <taxon>Agaricomycetes</taxon>
        <taxon>Agaricomycetidae</taxon>
        <taxon>Agaricales</taxon>
        <taxon>Marasmiineae</taxon>
        <taxon>Marasmiaceae</taxon>
        <taxon>Marasmius</taxon>
    </lineage>
</organism>
<evidence type="ECO:0008006" key="3">
    <source>
        <dbReference type="Google" id="ProtNLM"/>
    </source>
</evidence>
<reference evidence="1 2" key="1">
    <citation type="submission" date="2024-02" db="EMBL/GenBank/DDBJ databases">
        <title>A draft genome for the cacao thread blight pathogen Marasmius crinis-equi.</title>
        <authorList>
            <person name="Cohen S.P."/>
            <person name="Baruah I.K."/>
            <person name="Amoako-Attah I."/>
            <person name="Bukari Y."/>
            <person name="Meinhardt L.W."/>
            <person name="Bailey B.A."/>
        </authorList>
    </citation>
    <scope>NUCLEOTIDE SEQUENCE [LARGE SCALE GENOMIC DNA]</scope>
    <source>
        <strain evidence="1 2">GH-76</strain>
    </source>
</reference>
<keyword evidence="2" id="KW-1185">Reference proteome</keyword>
<accession>A0ABR3FTU3</accession>
<dbReference type="Proteomes" id="UP001465976">
    <property type="component" value="Unassembled WGS sequence"/>
</dbReference>
<comment type="caution">
    <text evidence="1">The sequence shown here is derived from an EMBL/GenBank/DDBJ whole genome shotgun (WGS) entry which is preliminary data.</text>
</comment>
<dbReference type="SUPFAM" id="SSF52096">
    <property type="entry name" value="ClpP/crotonase"/>
    <property type="match status" value="1"/>
</dbReference>
<dbReference type="EMBL" id="JBAHYK010000086">
    <property type="protein sequence ID" value="KAL0578755.1"/>
    <property type="molecule type" value="Genomic_DNA"/>
</dbReference>
<dbReference type="PANTHER" id="PTHR37049">
    <property type="entry name" value="PEPTIDASE S41 FAMILY PROTEIN"/>
    <property type="match status" value="1"/>
</dbReference>
<name>A0ABR3FTU3_9AGAR</name>
<dbReference type="PANTHER" id="PTHR37049:SF4">
    <property type="entry name" value="RHODANESE DOMAIN-CONTAINING PROTEIN"/>
    <property type="match status" value="1"/>
</dbReference>
<dbReference type="Gene3D" id="3.90.226.10">
    <property type="entry name" value="2-enoyl-CoA Hydratase, Chain A, domain 1"/>
    <property type="match status" value="1"/>
</dbReference>